<dbReference type="Gene3D" id="3.90.550.10">
    <property type="entry name" value="Spore Coat Polysaccharide Biosynthesis Protein SpsA, Chain A"/>
    <property type="match status" value="1"/>
</dbReference>
<keyword evidence="2" id="KW-0808">Transferase</keyword>
<name>A0ABS7BSK9_9SPHN</name>
<comment type="caution">
    <text evidence="2">The sequence shown here is derived from an EMBL/GenBank/DDBJ whole genome shotgun (WGS) entry which is preliminary data.</text>
</comment>
<proteinExistence type="predicted"/>
<feature type="domain" description="Glycosyltransferase 2-like" evidence="1">
    <location>
        <begin position="29"/>
        <end position="143"/>
    </location>
</feature>
<keyword evidence="3" id="KW-1185">Reference proteome</keyword>
<accession>A0ABS7BSK9</accession>
<protein>
    <submittedName>
        <fullName evidence="2">Glycosyltransferase</fullName>
        <ecNumber evidence="2">2.4.-.-</ecNumber>
    </submittedName>
</protein>
<dbReference type="InterPro" id="IPR001173">
    <property type="entry name" value="Glyco_trans_2-like"/>
</dbReference>
<organism evidence="2 3">
    <name type="scientific">Sphingomonas citri</name>
    <dbReference type="NCBI Taxonomy" id="2862499"/>
    <lineage>
        <taxon>Bacteria</taxon>
        <taxon>Pseudomonadati</taxon>
        <taxon>Pseudomonadota</taxon>
        <taxon>Alphaproteobacteria</taxon>
        <taxon>Sphingomonadales</taxon>
        <taxon>Sphingomonadaceae</taxon>
        <taxon>Sphingomonas</taxon>
    </lineage>
</organism>
<dbReference type="EMBL" id="JAHXZN010000008">
    <property type="protein sequence ID" value="MBW6532585.1"/>
    <property type="molecule type" value="Genomic_DNA"/>
</dbReference>
<evidence type="ECO:0000313" key="2">
    <source>
        <dbReference type="EMBL" id="MBW6532585.1"/>
    </source>
</evidence>
<sequence length="344" mass="38487">MSSPGIRCYSPSQSSRWCRRGREEAMIRVVMCAHNGAHFLEAQLASIMEQQLPVDRVHVFDFASTDATRSLLAGLAPRWPRLDVRLVDHAPGVTLSFRHALAEIVPRCADDDLVFLSDQDDVWLPQKTARMAARVAAARRGVDDRILAFHDVILCDAELRELRPSFYEGRPFRLPRDLEPARLMIASPVIGHTIAATPALLALMLEHQRLEHYVMHDWALVLLATYLGRVEFEPERLGLYRQHDSNVLGAGRRRSAIGYVRRAATLSRAVNVQARAFIADLPVAAAVVNERADRSPLPGRGPLAWRLGVAMATHGPTIWHRALGLTQLRYLVPFWRDAGARDGS</sequence>
<keyword evidence="2" id="KW-0328">Glycosyltransferase</keyword>
<gene>
    <name evidence="2" type="ORF">KZ820_17725</name>
</gene>
<dbReference type="Pfam" id="PF00535">
    <property type="entry name" value="Glycos_transf_2"/>
    <property type="match status" value="1"/>
</dbReference>
<dbReference type="GO" id="GO:0016757">
    <property type="term" value="F:glycosyltransferase activity"/>
    <property type="evidence" value="ECO:0007669"/>
    <property type="project" value="UniProtKB-KW"/>
</dbReference>
<evidence type="ECO:0000259" key="1">
    <source>
        <dbReference type="Pfam" id="PF00535"/>
    </source>
</evidence>
<dbReference type="Proteomes" id="UP000759103">
    <property type="component" value="Unassembled WGS sequence"/>
</dbReference>
<reference evidence="2 3" key="1">
    <citation type="submission" date="2021-07" db="EMBL/GenBank/DDBJ databases">
        <title>Sphingomonas sp.</title>
        <authorList>
            <person name="Feng G."/>
            <person name="Li J."/>
            <person name="Pan M."/>
        </authorList>
    </citation>
    <scope>NUCLEOTIDE SEQUENCE [LARGE SCALE GENOMIC DNA]</scope>
    <source>
        <strain evidence="2 3">RRHST34</strain>
    </source>
</reference>
<evidence type="ECO:0000313" key="3">
    <source>
        <dbReference type="Proteomes" id="UP000759103"/>
    </source>
</evidence>
<dbReference type="EC" id="2.4.-.-" evidence="2"/>
<dbReference type="SUPFAM" id="SSF53448">
    <property type="entry name" value="Nucleotide-diphospho-sugar transferases"/>
    <property type="match status" value="1"/>
</dbReference>
<dbReference type="InterPro" id="IPR029044">
    <property type="entry name" value="Nucleotide-diphossugar_trans"/>
</dbReference>